<dbReference type="KEGG" id="maqu:Maq22A_c27775"/>
<evidence type="ECO:0000313" key="1">
    <source>
        <dbReference type="EMBL" id="BAR47061.1"/>
    </source>
</evidence>
<reference evidence="1 2" key="1">
    <citation type="journal article" date="2015" name="Genome Announc.">
        <title>Complete Genome Sequence of Methylobacterium aquaticum Strain 22A, Isolated from Racomitrium japonicum Moss.</title>
        <authorList>
            <person name="Tani A."/>
            <person name="Ogura Y."/>
            <person name="Hayashi T."/>
            <person name="Kimbara K."/>
        </authorList>
    </citation>
    <scope>NUCLEOTIDE SEQUENCE [LARGE SCALE GENOMIC DNA]</scope>
    <source>
        <strain evidence="1 2">MA-22A</strain>
    </source>
</reference>
<dbReference type="CDD" id="cd11296">
    <property type="entry name" value="O-FucT_like"/>
    <property type="match status" value="1"/>
</dbReference>
<dbReference type="OrthoDB" id="7989493at2"/>
<dbReference type="STRING" id="270351.Maq22A_c27775"/>
<organism evidence="1 2">
    <name type="scientific">Methylobacterium aquaticum</name>
    <dbReference type="NCBI Taxonomy" id="270351"/>
    <lineage>
        <taxon>Bacteria</taxon>
        <taxon>Pseudomonadati</taxon>
        <taxon>Pseudomonadota</taxon>
        <taxon>Alphaproteobacteria</taxon>
        <taxon>Hyphomicrobiales</taxon>
        <taxon>Methylobacteriaceae</taxon>
        <taxon>Methylobacterium</taxon>
    </lineage>
</organism>
<name>A0A1Y0ZBX7_9HYPH</name>
<accession>A0A1Y0ZBX7</accession>
<dbReference type="AlphaFoldDB" id="A0A1Y0ZBX7"/>
<dbReference type="Gene3D" id="3.40.50.11350">
    <property type="match status" value="1"/>
</dbReference>
<protein>
    <submittedName>
        <fullName evidence="1">Uncharacterized protein</fullName>
    </submittedName>
</protein>
<dbReference type="Proteomes" id="UP000061432">
    <property type="component" value="Chromosome"/>
</dbReference>
<gene>
    <name evidence="1" type="ORF">Maq22A_c27775</name>
</gene>
<dbReference type="RefSeq" id="WP_060845530.1">
    <property type="nucleotide sequence ID" value="NZ_AP014704.1"/>
</dbReference>
<proteinExistence type="predicted"/>
<dbReference type="EMBL" id="AP014704">
    <property type="protein sequence ID" value="BAR47061.1"/>
    <property type="molecule type" value="Genomic_DNA"/>
</dbReference>
<reference evidence="2" key="2">
    <citation type="submission" date="2015-01" db="EMBL/GenBank/DDBJ databases">
        <title>Complete genome sequence of Methylobacterium aquaticum strain 22A.</title>
        <authorList>
            <person name="Tani A."/>
            <person name="Ogura Y."/>
            <person name="Hayashi T."/>
        </authorList>
    </citation>
    <scope>NUCLEOTIDE SEQUENCE [LARGE SCALE GENOMIC DNA]</scope>
    <source>
        <strain evidence="2">MA-22A</strain>
    </source>
</reference>
<sequence>MIRDTDRPDQAHGYSYNRGGISNQKIALLGLFLKAMTGENRCVVLPDIVIFDQITFIHKRVPIATAFDVARLRDFAESIGVTILDRDPAGDEGGWEYFHHGERHIAGTAAAGELDRDGVAARFLRALVPSARTAPDVARLRDIVLDERGITHVVQMRIERDWEFHVRTRVDPEVGFNEDNLHTAESIARKFRATHPDGAAKIYVVCDEAALVDGKDRIRQSLREHFDIEAFWKSDLLPRFQSDDANLLELSLADFEIALAAGAFVGTSRSTFSGMAALERFAQTGSVENHSLYNALGPRLAVRHDRGAFRSARLATAESVADPSCGYELGLILETAGRLRPAHDRYLARGAFGGPDREEVYLALYRAACLKAALGDEPQSVLDAFAQAASIGASRAEALHAAARHARTQGRHEEAYGFVARGLGIGPPAEGRAVEAWIHDWALLDEYAVAASWTGRPADTLRACLQLLTEGKLPAEHRERIVANAKFAIDRIAGL</sequence>
<evidence type="ECO:0000313" key="2">
    <source>
        <dbReference type="Proteomes" id="UP000061432"/>
    </source>
</evidence>